<reference evidence="2 3" key="1">
    <citation type="submission" date="2019-06" db="EMBL/GenBank/DDBJ databases">
        <title>Draft genomes of female and male turbot (Scophthalmus maximus).</title>
        <authorList>
            <person name="Xu H."/>
            <person name="Xu X.-W."/>
            <person name="Shao C."/>
            <person name="Chen S."/>
        </authorList>
    </citation>
    <scope>NUCLEOTIDE SEQUENCE [LARGE SCALE GENOMIC DNA]</scope>
    <source>
        <strain evidence="2">Ysfricsl-2016a</strain>
        <tissue evidence="2">Blood</tissue>
    </source>
</reference>
<feature type="region of interest" description="Disordered" evidence="1">
    <location>
        <begin position="103"/>
        <end position="176"/>
    </location>
</feature>
<feature type="compositionally biased region" description="Basic and acidic residues" evidence="1">
    <location>
        <begin position="116"/>
        <end position="147"/>
    </location>
</feature>
<feature type="compositionally biased region" description="Acidic residues" evidence="1">
    <location>
        <begin position="80"/>
        <end position="89"/>
    </location>
</feature>
<evidence type="ECO:0000256" key="1">
    <source>
        <dbReference type="SAM" id="MobiDB-lite"/>
    </source>
</evidence>
<comment type="caution">
    <text evidence="2">The sequence shown here is derived from an EMBL/GenBank/DDBJ whole genome shotgun (WGS) entry which is preliminary data.</text>
</comment>
<protein>
    <submittedName>
        <fullName evidence="2">Uncharacterized protein</fullName>
    </submittedName>
</protein>
<organism evidence="2 3">
    <name type="scientific">Scophthalmus maximus</name>
    <name type="common">Turbot</name>
    <name type="synonym">Psetta maxima</name>
    <dbReference type="NCBI Taxonomy" id="52904"/>
    <lineage>
        <taxon>Eukaryota</taxon>
        <taxon>Metazoa</taxon>
        <taxon>Chordata</taxon>
        <taxon>Craniata</taxon>
        <taxon>Vertebrata</taxon>
        <taxon>Euteleostomi</taxon>
        <taxon>Actinopterygii</taxon>
        <taxon>Neopterygii</taxon>
        <taxon>Teleostei</taxon>
        <taxon>Neoteleostei</taxon>
        <taxon>Acanthomorphata</taxon>
        <taxon>Carangaria</taxon>
        <taxon>Pleuronectiformes</taxon>
        <taxon>Pleuronectoidei</taxon>
        <taxon>Scophthalmidae</taxon>
        <taxon>Scophthalmus</taxon>
    </lineage>
</organism>
<proteinExistence type="predicted"/>
<feature type="region of interest" description="Disordered" evidence="1">
    <location>
        <begin position="62"/>
        <end position="91"/>
    </location>
</feature>
<evidence type="ECO:0000313" key="3">
    <source>
        <dbReference type="Proteomes" id="UP000438429"/>
    </source>
</evidence>
<evidence type="ECO:0000313" key="2">
    <source>
        <dbReference type="EMBL" id="KAF0046076.1"/>
    </source>
</evidence>
<dbReference type="AlphaFoldDB" id="A0A6A4TEU0"/>
<dbReference type="EMBL" id="VEVO01000002">
    <property type="protein sequence ID" value="KAF0046076.1"/>
    <property type="molecule type" value="Genomic_DNA"/>
</dbReference>
<dbReference type="Proteomes" id="UP000438429">
    <property type="component" value="Unassembled WGS sequence"/>
</dbReference>
<accession>A0A6A4TEU0</accession>
<gene>
    <name evidence="2" type="ORF">F2P81_002605</name>
</gene>
<sequence>MTPRGGPGKLRSHWEDTIHTVVRQVSKDIPVYELRPEKGEGRSRILHRNLLLPCDHLPLETSVQPRARQRNVVETKEAEQSEGQDDDEYYPVPLQYQSEPCLSEAMNPMCTSTSPKLERIRSEESMPPEPEKEQAADQTSQERKDSYVEDLQLEDAAPSPVPSDPSGVDRQRPRRQHRQPKYFTYDWLGSPACYNLRTLQRQDCMVQWTYTMQPYHFRHF</sequence>
<name>A0A6A4TEU0_SCOMX</name>